<feature type="repeat" description="WD" evidence="5">
    <location>
        <begin position="201"/>
        <end position="243"/>
    </location>
</feature>
<name>A0A9P6ATJ6_9AGAM</name>
<protein>
    <recommendedName>
        <fullName evidence="6">CDC20/Fizzy WD40 domain-containing protein</fullName>
    </recommendedName>
</protein>
<dbReference type="PANTHER" id="PTHR19918:SF1">
    <property type="entry name" value="FIZZY-RELATED PROTEIN HOMOLOG"/>
    <property type="match status" value="1"/>
</dbReference>
<gene>
    <name evidence="7" type="ORF">BS47DRAFT_1264603</name>
</gene>
<feature type="non-terminal residue" evidence="7">
    <location>
        <position position="404"/>
    </location>
</feature>
<evidence type="ECO:0000256" key="4">
    <source>
        <dbReference type="ARBA" id="ARBA00023306"/>
    </source>
</evidence>
<dbReference type="GO" id="GO:0005680">
    <property type="term" value="C:anaphase-promoting complex"/>
    <property type="evidence" value="ECO:0007669"/>
    <property type="project" value="TreeGrafter"/>
</dbReference>
<feature type="domain" description="CDC20/Fizzy WD40" evidence="6">
    <location>
        <begin position="70"/>
        <end position="397"/>
    </location>
</feature>
<keyword evidence="4" id="KW-0131">Cell cycle</keyword>
<dbReference type="GO" id="GO:1905786">
    <property type="term" value="P:positive regulation of anaphase-promoting complex-dependent catabolic process"/>
    <property type="evidence" value="ECO:0007669"/>
    <property type="project" value="TreeGrafter"/>
</dbReference>
<dbReference type="Proteomes" id="UP000886523">
    <property type="component" value="Unassembled WGS sequence"/>
</dbReference>
<keyword evidence="8" id="KW-1185">Reference proteome</keyword>
<dbReference type="GO" id="GO:0031145">
    <property type="term" value="P:anaphase-promoting complex-dependent catabolic process"/>
    <property type="evidence" value="ECO:0007669"/>
    <property type="project" value="TreeGrafter"/>
</dbReference>
<dbReference type="Gene3D" id="2.130.10.10">
    <property type="entry name" value="YVTN repeat-like/Quinoprotein amine dehydrogenase"/>
    <property type="match status" value="1"/>
</dbReference>
<keyword evidence="2 5" id="KW-0853">WD repeat</keyword>
<dbReference type="AlphaFoldDB" id="A0A9P6ATJ6"/>
<evidence type="ECO:0000256" key="2">
    <source>
        <dbReference type="ARBA" id="ARBA00022574"/>
    </source>
</evidence>
<evidence type="ECO:0000259" key="6">
    <source>
        <dbReference type="Pfam" id="PF24807"/>
    </source>
</evidence>
<dbReference type="SUPFAM" id="SSF50978">
    <property type="entry name" value="WD40 repeat-like"/>
    <property type="match status" value="1"/>
</dbReference>
<dbReference type="GO" id="GO:0010997">
    <property type="term" value="F:anaphase-promoting complex binding"/>
    <property type="evidence" value="ECO:0007669"/>
    <property type="project" value="InterPro"/>
</dbReference>
<dbReference type="Pfam" id="PF24807">
    <property type="entry name" value="WD40_CDC20-Fz"/>
    <property type="match status" value="1"/>
</dbReference>
<comment type="caution">
    <text evidence="7">The sequence shown here is derived from an EMBL/GenBank/DDBJ whole genome shotgun (WGS) entry which is preliminary data.</text>
</comment>
<dbReference type="GO" id="GO:1990757">
    <property type="term" value="F:ubiquitin ligase activator activity"/>
    <property type="evidence" value="ECO:0007669"/>
    <property type="project" value="TreeGrafter"/>
</dbReference>
<evidence type="ECO:0000256" key="5">
    <source>
        <dbReference type="PROSITE-ProRule" id="PRU00221"/>
    </source>
</evidence>
<dbReference type="InterPro" id="IPR033010">
    <property type="entry name" value="Cdc20/Fizzy"/>
</dbReference>
<reference evidence="7" key="1">
    <citation type="journal article" date="2020" name="Nat. Commun.">
        <title>Large-scale genome sequencing of mycorrhizal fungi provides insights into the early evolution of symbiotic traits.</title>
        <authorList>
            <person name="Miyauchi S."/>
            <person name="Kiss E."/>
            <person name="Kuo A."/>
            <person name="Drula E."/>
            <person name="Kohler A."/>
            <person name="Sanchez-Garcia M."/>
            <person name="Morin E."/>
            <person name="Andreopoulos B."/>
            <person name="Barry K.W."/>
            <person name="Bonito G."/>
            <person name="Buee M."/>
            <person name="Carver A."/>
            <person name="Chen C."/>
            <person name="Cichocki N."/>
            <person name="Clum A."/>
            <person name="Culley D."/>
            <person name="Crous P.W."/>
            <person name="Fauchery L."/>
            <person name="Girlanda M."/>
            <person name="Hayes R.D."/>
            <person name="Keri Z."/>
            <person name="LaButti K."/>
            <person name="Lipzen A."/>
            <person name="Lombard V."/>
            <person name="Magnuson J."/>
            <person name="Maillard F."/>
            <person name="Murat C."/>
            <person name="Nolan M."/>
            <person name="Ohm R.A."/>
            <person name="Pangilinan J."/>
            <person name="Pereira M.F."/>
            <person name="Perotto S."/>
            <person name="Peter M."/>
            <person name="Pfister S."/>
            <person name="Riley R."/>
            <person name="Sitrit Y."/>
            <person name="Stielow J.B."/>
            <person name="Szollosi G."/>
            <person name="Zifcakova L."/>
            <person name="Stursova M."/>
            <person name="Spatafora J.W."/>
            <person name="Tedersoo L."/>
            <person name="Vaario L.M."/>
            <person name="Yamada A."/>
            <person name="Yan M."/>
            <person name="Wang P."/>
            <person name="Xu J."/>
            <person name="Bruns T."/>
            <person name="Baldrian P."/>
            <person name="Vilgalys R."/>
            <person name="Dunand C."/>
            <person name="Henrissat B."/>
            <person name="Grigoriev I.V."/>
            <person name="Hibbett D."/>
            <person name="Nagy L.G."/>
            <person name="Martin F.M."/>
        </authorList>
    </citation>
    <scope>NUCLEOTIDE SEQUENCE</scope>
    <source>
        <strain evidence="7">UP504</strain>
    </source>
</reference>
<evidence type="ECO:0000313" key="7">
    <source>
        <dbReference type="EMBL" id="KAF9511631.1"/>
    </source>
</evidence>
<dbReference type="InterPro" id="IPR015943">
    <property type="entry name" value="WD40/YVTN_repeat-like_dom_sf"/>
</dbReference>
<keyword evidence="3" id="KW-0677">Repeat</keyword>
<dbReference type="SMART" id="SM00320">
    <property type="entry name" value="WD40"/>
    <property type="match status" value="5"/>
</dbReference>
<dbReference type="EMBL" id="MU128997">
    <property type="protein sequence ID" value="KAF9511631.1"/>
    <property type="molecule type" value="Genomic_DNA"/>
</dbReference>
<evidence type="ECO:0000256" key="1">
    <source>
        <dbReference type="ARBA" id="ARBA00006445"/>
    </source>
</evidence>
<dbReference type="PROSITE" id="PS50082">
    <property type="entry name" value="WD_REPEATS_2"/>
    <property type="match status" value="2"/>
</dbReference>
<dbReference type="InterPro" id="IPR056150">
    <property type="entry name" value="WD40_CDC20-Fz"/>
</dbReference>
<evidence type="ECO:0000256" key="3">
    <source>
        <dbReference type="ARBA" id="ARBA00022737"/>
    </source>
</evidence>
<organism evidence="7 8">
    <name type="scientific">Hydnum rufescens UP504</name>
    <dbReference type="NCBI Taxonomy" id="1448309"/>
    <lineage>
        <taxon>Eukaryota</taxon>
        <taxon>Fungi</taxon>
        <taxon>Dikarya</taxon>
        <taxon>Basidiomycota</taxon>
        <taxon>Agaricomycotina</taxon>
        <taxon>Agaricomycetes</taxon>
        <taxon>Cantharellales</taxon>
        <taxon>Hydnaceae</taxon>
        <taxon>Hydnum</taxon>
    </lineage>
</organism>
<feature type="non-terminal residue" evidence="7">
    <location>
        <position position="1"/>
    </location>
</feature>
<dbReference type="InterPro" id="IPR019775">
    <property type="entry name" value="WD40_repeat_CS"/>
</dbReference>
<dbReference type="PROSITE" id="PS00678">
    <property type="entry name" value="WD_REPEATS_1"/>
    <property type="match status" value="1"/>
</dbReference>
<evidence type="ECO:0000313" key="8">
    <source>
        <dbReference type="Proteomes" id="UP000886523"/>
    </source>
</evidence>
<comment type="similarity">
    <text evidence="1">Belongs to the WD repeat CDC20/Fizzy family.</text>
</comment>
<sequence>STTGRSRIFSYHRPLASSESGSLATRRDFQLDSVLHSAYDIVPLPLTTRKQLMAPTKRMRHISTTAYKVLDAPDLEDNFYLNLMDWSNKDVLAVVLGKSIYVYDVEQGKVQKLLSFGELESSGLYPSSVRWIEDGNVLAVGNRRGDLTTYDVQTGLKLRTISGHTKRIGNISSMDSLIATGSADCTILLRDLRTPMPVKRITAHLAEVCGLKFSTFGDPVLASGGDDCRLYVWDLRSSATNSTSKQVSQTTIHRGRLSTSMAAKANSPTPLLSLTEHRAAVKGLAWSPHARGLLASGGGKQDPIIRFWNTTMGYKIDQVQCQSQVTNLAWSITSDELVSTHGYGAATVPGVVTVWHYPTRTSNISFIAHSGRVLYLATSPHGQTIATASCDESLRFFEIFPPKQ</sequence>
<dbReference type="OrthoDB" id="10263272at2759"/>
<accession>A0A9P6ATJ6</accession>
<dbReference type="PANTHER" id="PTHR19918">
    <property type="entry name" value="CELL DIVISION CYCLE 20 CDC20 FIZZY -RELATED"/>
    <property type="match status" value="1"/>
</dbReference>
<proteinExistence type="inferred from homology"/>
<dbReference type="InterPro" id="IPR001680">
    <property type="entry name" value="WD40_rpt"/>
</dbReference>
<dbReference type="PROSITE" id="PS50294">
    <property type="entry name" value="WD_REPEATS_REGION"/>
    <property type="match status" value="2"/>
</dbReference>
<feature type="repeat" description="WD" evidence="5">
    <location>
        <begin position="366"/>
        <end position="404"/>
    </location>
</feature>
<dbReference type="InterPro" id="IPR036322">
    <property type="entry name" value="WD40_repeat_dom_sf"/>
</dbReference>